<name>A0A2G2ZMN8_CAPAN</name>
<evidence type="ECO:0000256" key="1">
    <source>
        <dbReference type="SAM" id="MobiDB-lite"/>
    </source>
</evidence>
<proteinExistence type="predicted"/>
<reference evidence="2 3" key="2">
    <citation type="journal article" date="2017" name="Genome Biol.">
        <title>New reference genome sequences of hot pepper reveal the massive evolution of plant disease-resistance genes by retroduplication.</title>
        <authorList>
            <person name="Kim S."/>
            <person name="Park J."/>
            <person name="Yeom S.I."/>
            <person name="Kim Y.M."/>
            <person name="Seo E."/>
            <person name="Kim K.T."/>
            <person name="Kim M.S."/>
            <person name="Lee J.M."/>
            <person name="Cheong K."/>
            <person name="Shin H.S."/>
            <person name="Kim S.B."/>
            <person name="Han K."/>
            <person name="Lee J."/>
            <person name="Park M."/>
            <person name="Lee H.A."/>
            <person name="Lee H.Y."/>
            <person name="Lee Y."/>
            <person name="Oh S."/>
            <person name="Lee J.H."/>
            <person name="Choi E."/>
            <person name="Choi E."/>
            <person name="Lee S.E."/>
            <person name="Jeon J."/>
            <person name="Kim H."/>
            <person name="Choi G."/>
            <person name="Song H."/>
            <person name="Lee J."/>
            <person name="Lee S.C."/>
            <person name="Kwon J.K."/>
            <person name="Lee H.Y."/>
            <person name="Koo N."/>
            <person name="Hong Y."/>
            <person name="Kim R.W."/>
            <person name="Kang W.H."/>
            <person name="Huh J.H."/>
            <person name="Kang B.C."/>
            <person name="Yang T.J."/>
            <person name="Lee Y.H."/>
            <person name="Bennetzen J.L."/>
            <person name="Choi D."/>
        </authorList>
    </citation>
    <scope>NUCLEOTIDE SEQUENCE [LARGE SCALE GENOMIC DNA]</scope>
    <source>
        <strain evidence="3">cv. CM334</strain>
    </source>
</reference>
<reference evidence="2 3" key="1">
    <citation type="journal article" date="2014" name="Nat. Genet.">
        <title>Genome sequence of the hot pepper provides insights into the evolution of pungency in Capsicum species.</title>
        <authorList>
            <person name="Kim S."/>
            <person name="Park M."/>
            <person name="Yeom S.I."/>
            <person name="Kim Y.M."/>
            <person name="Lee J.M."/>
            <person name="Lee H.A."/>
            <person name="Seo E."/>
            <person name="Choi J."/>
            <person name="Cheong K."/>
            <person name="Kim K.T."/>
            <person name="Jung K."/>
            <person name="Lee G.W."/>
            <person name="Oh S.K."/>
            <person name="Bae C."/>
            <person name="Kim S.B."/>
            <person name="Lee H.Y."/>
            <person name="Kim S.Y."/>
            <person name="Kim M.S."/>
            <person name="Kang B.C."/>
            <person name="Jo Y.D."/>
            <person name="Yang H.B."/>
            <person name="Jeong H.J."/>
            <person name="Kang W.H."/>
            <person name="Kwon J.K."/>
            <person name="Shin C."/>
            <person name="Lim J.Y."/>
            <person name="Park J.H."/>
            <person name="Huh J.H."/>
            <person name="Kim J.S."/>
            <person name="Kim B.D."/>
            <person name="Cohen O."/>
            <person name="Paran I."/>
            <person name="Suh M.C."/>
            <person name="Lee S.B."/>
            <person name="Kim Y.K."/>
            <person name="Shin Y."/>
            <person name="Noh S.J."/>
            <person name="Park J."/>
            <person name="Seo Y.S."/>
            <person name="Kwon S.Y."/>
            <person name="Kim H.A."/>
            <person name="Park J.M."/>
            <person name="Kim H.J."/>
            <person name="Choi S.B."/>
            <person name="Bosland P.W."/>
            <person name="Reeves G."/>
            <person name="Jo S.H."/>
            <person name="Lee B.W."/>
            <person name="Cho H.T."/>
            <person name="Choi H.S."/>
            <person name="Lee M.S."/>
            <person name="Yu Y."/>
            <person name="Do Choi Y."/>
            <person name="Park B.S."/>
            <person name="van Deynze A."/>
            <person name="Ashrafi H."/>
            <person name="Hill T."/>
            <person name="Kim W.T."/>
            <person name="Pai H.S."/>
            <person name="Ahn H.K."/>
            <person name="Yeam I."/>
            <person name="Giovannoni J.J."/>
            <person name="Rose J.K."/>
            <person name="Sorensen I."/>
            <person name="Lee S.J."/>
            <person name="Kim R.W."/>
            <person name="Choi I.Y."/>
            <person name="Choi B.S."/>
            <person name="Lim J.S."/>
            <person name="Lee Y.H."/>
            <person name="Choi D."/>
        </authorList>
    </citation>
    <scope>NUCLEOTIDE SEQUENCE [LARGE SCALE GENOMIC DNA]</scope>
    <source>
        <strain evidence="3">cv. CM334</strain>
    </source>
</reference>
<evidence type="ECO:0000313" key="3">
    <source>
        <dbReference type="Proteomes" id="UP000222542"/>
    </source>
</evidence>
<dbReference type="EMBL" id="AYRZ02000004">
    <property type="protein sequence ID" value="PHT83256.1"/>
    <property type="molecule type" value="Genomic_DNA"/>
</dbReference>
<protein>
    <submittedName>
        <fullName evidence="2">Uncharacterized protein</fullName>
    </submittedName>
</protein>
<gene>
    <name evidence="2" type="ORF">T459_11699</name>
</gene>
<feature type="region of interest" description="Disordered" evidence="1">
    <location>
        <begin position="50"/>
        <end position="70"/>
    </location>
</feature>
<dbReference type="STRING" id="4072.A0A2G2ZMN8"/>
<keyword evidence="3" id="KW-1185">Reference proteome</keyword>
<feature type="compositionally biased region" description="Polar residues" evidence="1">
    <location>
        <begin position="57"/>
        <end position="70"/>
    </location>
</feature>
<organism evidence="2 3">
    <name type="scientific">Capsicum annuum</name>
    <name type="common">Capsicum pepper</name>
    <dbReference type="NCBI Taxonomy" id="4072"/>
    <lineage>
        <taxon>Eukaryota</taxon>
        <taxon>Viridiplantae</taxon>
        <taxon>Streptophyta</taxon>
        <taxon>Embryophyta</taxon>
        <taxon>Tracheophyta</taxon>
        <taxon>Spermatophyta</taxon>
        <taxon>Magnoliopsida</taxon>
        <taxon>eudicotyledons</taxon>
        <taxon>Gunneridae</taxon>
        <taxon>Pentapetalae</taxon>
        <taxon>asterids</taxon>
        <taxon>lamiids</taxon>
        <taxon>Solanales</taxon>
        <taxon>Solanaceae</taxon>
        <taxon>Solanoideae</taxon>
        <taxon>Capsiceae</taxon>
        <taxon>Capsicum</taxon>
    </lineage>
</organism>
<dbReference type="Proteomes" id="UP000222542">
    <property type="component" value="Unassembled WGS sequence"/>
</dbReference>
<comment type="caution">
    <text evidence="2">The sequence shown here is derived from an EMBL/GenBank/DDBJ whole genome shotgun (WGS) entry which is preliminary data.</text>
</comment>
<sequence>MITGLWCAHPESNLRPSIRQAIHVLNFEASLPNLPMKMPVPVYYSPRQCGEPAVSSGEPTMTYTSIDVGR</sequence>
<accession>A0A2G2ZMN8</accession>
<dbReference type="AlphaFoldDB" id="A0A2G2ZMN8"/>
<dbReference type="Gramene" id="PHT83256">
    <property type="protein sequence ID" value="PHT83256"/>
    <property type="gene ID" value="T459_11699"/>
</dbReference>
<evidence type="ECO:0000313" key="2">
    <source>
        <dbReference type="EMBL" id="PHT83256.1"/>
    </source>
</evidence>